<evidence type="ECO:0000313" key="2">
    <source>
        <dbReference type="EMBL" id="ABZ97780.1"/>
    </source>
</evidence>
<dbReference type="GO" id="GO:0004222">
    <property type="term" value="F:metalloendopeptidase activity"/>
    <property type="evidence" value="ECO:0007669"/>
    <property type="project" value="TreeGrafter"/>
</dbReference>
<dbReference type="InterPro" id="IPR016047">
    <property type="entry name" value="M23ase_b-sheet_dom"/>
</dbReference>
<evidence type="ECO:0000313" key="3">
    <source>
        <dbReference type="Proteomes" id="UP000001847"/>
    </source>
</evidence>
<reference evidence="2 3" key="1">
    <citation type="journal article" date="2008" name="PLoS ONE">
        <title>Genome sequence of the saprophyte Leptospira biflexa provides insights into the evolution of Leptospira and the pathogenesis of leptospirosis.</title>
        <authorList>
            <person name="Picardeau M."/>
            <person name="Bulach D.M."/>
            <person name="Bouchier C."/>
            <person name="Zuerner R.L."/>
            <person name="Zidane N."/>
            <person name="Wilson P.J."/>
            <person name="Creno S."/>
            <person name="Kuczek E.S."/>
            <person name="Bommezzadri S."/>
            <person name="Davis J.C."/>
            <person name="McGrath A."/>
            <person name="Johnson M.J."/>
            <person name="Boursaux-Eude C."/>
            <person name="Seemann T."/>
            <person name="Rouy Z."/>
            <person name="Coppel R.L."/>
            <person name="Rood J.I."/>
            <person name="Lajus A."/>
            <person name="Davies J.K."/>
            <person name="Medigue C."/>
            <person name="Adler B."/>
        </authorList>
    </citation>
    <scope>NUCLEOTIDE SEQUENCE [LARGE SCALE GENOMIC DNA]</scope>
    <source>
        <strain evidence="3">Patoc 1 / ATCC 23582 / Paris</strain>
    </source>
</reference>
<protein>
    <submittedName>
        <fullName evidence="2">Putative membrane peptidase</fullName>
    </submittedName>
</protein>
<feature type="domain" description="LysM" evidence="1">
    <location>
        <begin position="130"/>
        <end position="173"/>
    </location>
</feature>
<dbReference type="KEGG" id="lbi:LEPBI_I1673"/>
<dbReference type="InterPro" id="IPR050570">
    <property type="entry name" value="Cell_wall_metabolism_enzyme"/>
</dbReference>
<dbReference type="SUPFAM" id="SSF54106">
    <property type="entry name" value="LysM domain"/>
    <property type="match status" value="1"/>
</dbReference>
<dbReference type="InterPro" id="IPR011055">
    <property type="entry name" value="Dup_hybrid_motif"/>
</dbReference>
<dbReference type="STRING" id="456481.LEPBI_I1673"/>
<gene>
    <name evidence="2" type="ordered locus">LEPBI_I1673</name>
</gene>
<dbReference type="Proteomes" id="UP000001847">
    <property type="component" value="Chromosome I"/>
</dbReference>
<sequence>MLSLSYYFHFPAFFVSCSRILLRVPDRISVKAIPFITVLLFALSGSGLMANPFQKLQQEINESLPTGDSTVFRIFSNQSQEQEIHRLFSVGVNQTEEEEVELASLGLPKYIDVSPVVSNTVVHESGIVVKKYTVQKKDNLSKIARSFSIDVARLKKANSLTSDQLKIGQVLEVPVQVKNASSSRVVLKKVFILPVPQSRVTSRFGRRVDPFNKYNRVYHSGLDLAAKVGAPVLSAADGEVVFTGRNGGYGNSVTIQHKNGYKTVYAHCSQILVEVGETVKMGRVVALVGRTGTATGAHLHFEVFRNGKIMNPESALGMTEKHVTKLPKSEVAGM</sequence>
<dbReference type="Gene3D" id="2.70.70.10">
    <property type="entry name" value="Glucose Permease (Domain IIA)"/>
    <property type="match status" value="1"/>
</dbReference>
<dbReference type="CDD" id="cd00118">
    <property type="entry name" value="LysM"/>
    <property type="match status" value="1"/>
</dbReference>
<dbReference type="EMBL" id="CP000786">
    <property type="protein sequence ID" value="ABZ97780.1"/>
    <property type="molecule type" value="Genomic_DNA"/>
</dbReference>
<evidence type="ECO:0000259" key="1">
    <source>
        <dbReference type="PROSITE" id="PS51782"/>
    </source>
</evidence>
<dbReference type="PANTHER" id="PTHR21666">
    <property type="entry name" value="PEPTIDASE-RELATED"/>
    <property type="match status" value="1"/>
</dbReference>
<dbReference type="PROSITE" id="PS51782">
    <property type="entry name" value="LYSM"/>
    <property type="match status" value="1"/>
</dbReference>
<dbReference type="SMART" id="SM00257">
    <property type="entry name" value="LysM"/>
    <property type="match status" value="1"/>
</dbReference>
<dbReference type="InterPro" id="IPR018392">
    <property type="entry name" value="LysM"/>
</dbReference>
<dbReference type="HOGENOM" id="CLU_029425_2_4_12"/>
<dbReference type="Gene3D" id="3.10.350.10">
    <property type="entry name" value="LysM domain"/>
    <property type="match status" value="1"/>
</dbReference>
<proteinExistence type="predicted"/>
<dbReference type="Pfam" id="PF01551">
    <property type="entry name" value="Peptidase_M23"/>
    <property type="match status" value="1"/>
</dbReference>
<dbReference type="FunFam" id="2.70.70.10:FF:000006">
    <property type="entry name" value="M23 family peptidase"/>
    <property type="match status" value="1"/>
</dbReference>
<accession>B0SR79</accession>
<dbReference type="CDD" id="cd12797">
    <property type="entry name" value="M23_peptidase"/>
    <property type="match status" value="1"/>
</dbReference>
<keyword evidence="3" id="KW-1185">Reference proteome</keyword>
<dbReference type="AlphaFoldDB" id="B0SR79"/>
<dbReference type="InterPro" id="IPR036779">
    <property type="entry name" value="LysM_dom_sf"/>
</dbReference>
<dbReference type="Pfam" id="PF01476">
    <property type="entry name" value="LysM"/>
    <property type="match status" value="1"/>
</dbReference>
<name>B0SR79_LEPBP</name>
<organism evidence="2 3">
    <name type="scientific">Leptospira biflexa serovar Patoc (strain Patoc 1 / ATCC 23582 / Paris)</name>
    <dbReference type="NCBI Taxonomy" id="456481"/>
    <lineage>
        <taxon>Bacteria</taxon>
        <taxon>Pseudomonadati</taxon>
        <taxon>Spirochaetota</taxon>
        <taxon>Spirochaetia</taxon>
        <taxon>Leptospirales</taxon>
        <taxon>Leptospiraceae</taxon>
        <taxon>Leptospira</taxon>
    </lineage>
</organism>
<dbReference type="SUPFAM" id="SSF51261">
    <property type="entry name" value="Duplicated hybrid motif"/>
    <property type="match status" value="1"/>
</dbReference>
<dbReference type="PANTHER" id="PTHR21666:SF286">
    <property type="entry name" value="LIPOPROTEIN NLPD"/>
    <property type="match status" value="1"/>
</dbReference>